<keyword evidence="1 8" id="KW-0240">DNA-directed RNA polymerase</keyword>
<evidence type="ECO:0000256" key="3">
    <source>
        <dbReference type="ARBA" id="ARBA00022695"/>
    </source>
</evidence>
<dbReference type="GO" id="GO:0000418">
    <property type="term" value="C:RNA polymerase IV complex"/>
    <property type="evidence" value="ECO:0000318"/>
    <property type="project" value="GO_Central"/>
</dbReference>
<evidence type="ECO:0000313" key="14">
    <source>
        <dbReference type="RefSeq" id="XP_021844474.1"/>
    </source>
</evidence>
<keyword evidence="4" id="KW-0479">Metal-binding</keyword>
<name>A0A9R0I8K2_SPIOL</name>
<dbReference type="Pfam" id="PF04983">
    <property type="entry name" value="RNA_pol_Rpb1_3"/>
    <property type="match status" value="1"/>
</dbReference>
<dbReference type="InterPro" id="IPR038120">
    <property type="entry name" value="Rpb1_funnel_sf"/>
</dbReference>
<accession>A0A9R0I8K2</accession>
<dbReference type="RefSeq" id="XP_021844473.1">
    <property type="nucleotide sequence ID" value="XM_021988781.1"/>
</dbReference>
<evidence type="ECO:0000256" key="5">
    <source>
        <dbReference type="ARBA" id="ARBA00022833"/>
    </source>
</evidence>
<dbReference type="Gene3D" id="3.30.1490.180">
    <property type="entry name" value="RNA polymerase ii"/>
    <property type="match status" value="1"/>
</dbReference>
<dbReference type="Proteomes" id="UP000813463">
    <property type="component" value="Chromosome 6"/>
</dbReference>
<evidence type="ECO:0000256" key="2">
    <source>
        <dbReference type="ARBA" id="ARBA00022679"/>
    </source>
</evidence>
<dbReference type="InterPro" id="IPR045867">
    <property type="entry name" value="DNA-dir_RpoC_beta_prime"/>
</dbReference>
<dbReference type="InterPro" id="IPR007083">
    <property type="entry name" value="RNA_pol_Rpb1_4"/>
</dbReference>
<evidence type="ECO:0000259" key="9">
    <source>
        <dbReference type="SMART" id="SM00663"/>
    </source>
</evidence>
<dbReference type="Pfam" id="PF00623">
    <property type="entry name" value="RNA_pol_Rpb1_2"/>
    <property type="match status" value="1"/>
</dbReference>
<dbReference type="Gene3D" id="2.40.40.20">
    <property type="match status" value="1"/>
</dbReference>
<comment type="function">
    <text evidence="8">DNA-dependent RNA polymerase catalyzes the transcription of DNA into RNA using the four ribonucleoside triphosphates as substrates.</text>
</comment>
<proteinExistence type="inferred from homology"/>
<keyword evidence="2 8" id="KW-0808">Transferase</keyword>
<organism evidence="10 13">
    <name type="scientific">Spinacia oleracea</name>
    <name type="common">Spinach</name>
    <dbReference type="NCBI Taxonomy" id="3562"/>
    <lineage>
        <taxon>Eukaryota</taxon>
        <taxon>Viridiplantae</taxon>
        <taxon>Streptophyta</taxon>
        <taxon>Embryophyta</taxon>
        <taxon>Tracheophyta</taxon>
        <taxon>Spermatophyta</taxon>
        <taxon>Magnoliopsida</taxon>
        <taxon>eudicotyledons</taxon>
        <taxon>Gunneridae</taxon>
        <taxon>Pentapetalae</taxon>
        <taxon>Caryophyllales</taxon>
        <taxon>Chenopodiaceae</taxon>
        <taxon>Chenopodioideae</taxon>
        <taxon>Anserineae</taxon>
        <taxon>Spinacia</taxon>
    </lineage>
</organism>
<dbReference type="OrthoDB" id="409625at2759"/>
<dbReference type="InterPro" id="IPR042102">
    <property type="entry name" value="RNA_pol_Rpb1_3_sf"/>
</dbReference>
<dbReference type="RefSeq" id="XP_021844470.1">
    <property type="nucleotide sequence ID" value="XM_021988778.1"/>
</dbReference>
<evidence type="ECO:0000256" key="4">
    <source>
        <dbReference type="ARBA" id="ARBA00022723"/>
    </source>
</evidence>
<dbReference type="GO" id="GO:0006351">
    <property type="term" value="P:DNA-templated transcription"/>
    <property type="evidence" value="ECO:0000318"/>
    <property type="project" value="GO_Central"/>
</dbReference>
<dbReference type="Gene3D" id="3.10.450.40">
    <property type="match status" value="1"/>
</dbReference>
<dbReference type="Gene3D" id="1.10.274.100">
    <property type="entry name" value="RNA polymerase Rpb1, domain 3"/>
    <property type="match status" value="1"/>
</dbReference>
<evidence type="ECO:0000256" key="7">
    <source>
        <dbReference type="ARBA" id="ARBA00048552"/>
    </source>
</evidence>
<keyword evidence="3 8" id="KW-0548">Nucleotidyltransferase</keyword>
<dbReference type="InterPro" id="IPR007066">
    <property type="entry name" value="RNA_pol_Rpb1_3"/>
</dbReference>
<keyword evidence="10" id="KW-1185">Reference proteome</keyword>
<dbReference type="RefSeq" id="XP_056686598.1">
    <property type="nucleotide sequence ID" value="XM_056830620.1"/>
</dbReference>
<dbReference type="InterPro" id="IPR000722">
    <property type="entry name" value="RNA_pol_asu"/>
</dbReference>
<dbReference type="InterPro" id="IPR040403">
    <property type="entry name" value="NRPD1_N"/>
</dbReference>
<dbReference type="GeneID" id="110784341"/>
<protein>
    <recommendedName>
        <fullName evidence="8">DNA-directed RNA polymerase subunit</fullName>
        <ecNumber evidence="8">2.7.7.6</ecNumber>
    </recommendedName>
</protein>
<dbReference type="Gene3D" id="4.10.860.120">
    <property type="entry name" value="RNA polymerase II, clamp domain"/>
    <property type="match status" value="1"/>
</dbReference>
<dbReference type="CDD" id="cd10506">
    <property type="entry name" value="RNAP_IV_RPD1_N"/>
    <property type="match status" value="1"/>
</dbReference>
<dbReference type="Gene3D" id="1.10.132.30">
    <property type="match status" value="1"/>
</dbReference>
<dbReference type="KEGG" id="soe:110784341"/>
<evidence type="ECO:0000313" key="13">
    <source>
        <dbReference type="RefSeq" id="XP_021844473.1"/>
    </source>
</evidence>
<dbReference type="InterPro" id="IPR006592">
    <property type="entry name" value="RNA_pol_N"/>
</dbReference>
<dbReference type="EC" id="2.7.7.6" evidence="8"/>
<dbReference type="Pfam" id="PF11523">
    <property type="entry name" value="DUF3223"/>
    <property type="match status" value="1"/>
</dbReference>
<feature type="domain" description="RNA polymerase N-terminal" evidence="9">
    <location>
        <begin position="217"/>
        <end position="497"/>
    </location>
</feature>
<dbReference type="InterPro" id="IPR044893">
    <property type="entry name" value="RNA_pol_Rpb1_clamp_domain"/>
</dbReference>
<comment type="similarity">
    <text evidence="8">Belongs to the RNA polymerase beta' chain family.</text>
</comment>
<reference evidence="10" key="1">
    <citation type="journal article" date="2021" name="Nat. Commun.">
        <title>Genomic analyses provide insights into spinach domestication and the genetic basis of agronomic traits.</title>
        <authorList>
            <person name="Cai X."/>
            <person name="Sun X."/>
            <person name="Xu C."/>
            <person name="Sun H."/>
            <person name="Wang X."/>
            <person name="Ge C."/>
            <person name="Zhang Z."/>
            <person name="Wang Q."/>
            <person name="Fei Z."/>
            <person name="Jiao C."/>
            <person name="Wang Q."/>
        </authorList>
    </citation>
    <scope>NUCLEOTIDE SEQUENCE [LARGE SCALE GENOMIC DNA]</scope>
    <source>
        <strain evidence="10">cv. Varoflay</strain>
    </source>
</reference>
<reference evidence="11 12" key="2">
    <citation type="submission" date="2025-04" db="UniProtKB">
        <authorList>
            <consortium name="RefSeq"/>
        </authorList>
    </citation>
    <scope>IDENTIFICATION</scope>
    <source>
        <tissue evidence="15">Leaf</tissue>
    </source>
</reference>
<dbReference type="PANTHER" id="PTHR19376:SF36">
    <property type="entry name" value="DNA-DIRECTED RNA POLYMERASE IV SUBUNIT 1"/>
    <property type="match status" value="1"/>
</dbReference>
<evidence type="ECO:0000313" key="15">
    <source>
        <dbReference type="RefSeq" id="XP_056686598.1"/>
    </source>
</evidence>
<dbReference type="SMART" id="SM00663">
    <property type="entry name" value="RPOLA_N"/>
    <property type="match status" value="1"/>
</dbReference>
<evidence type="ECO:0000256" key="6">
    <source>
        <dbReference type="ARBA" id="ARBA00023163"/>
    </source>
</evidence>
<dbReference type="GO" id="GO:0003677">
    <property type="term" value="F:DNA binding"/>
    <property type="evidence" value="ECO:0007669"/>
    <property type="project" value="InterPro"/>
</dbReference>
<evidence type="ECO:0000256" key="1">
    <source>
        <dbReference type="ARBA" id="ARBA00022478"/>
    </source>
</evidence>
<dbReference type="RefSeq" id="XP_021844474.1">
    <property type="nucleotide sequence ID" value="XM_021988782.1"/>
</dbReference>
<comment type="catalytic activity">
    <reaction evidence="7 8">
        <text>RNA(n) + a ribonucleoside 5'-triphosphate = RNA(n+1) + diphosphate</text>
        <dbReference type="Rhea" id="RHEA:21248"/>
        <dbReference type="Rhea" id="RHEA-COMP:14527"/>
        <dbReference type="Rhea" id="RHEA-COMP:17342"/>
        <dbReference type="ChEBI" id="CHEBI:33019"/>
        <dbReference type="ChEBI" id="CHEBI:61557"/>
        <dbReference type="ChEBI" id="CHEBI:140395"/>
        <dbReference type="EC" id="2.7.7.6"/>
    </reaction>
</comment>
<evidence type="ECO:0000313" key="10">
    <source>
        <dbReference type="Proteomes" id="UP000813463"/>
    </source>
</evidence>
<dbReference type="GO" id="GO:0046872">
    <property type="term" value="F:metal ion binding"/>
    <property type="evidence" value="ECO:0007669"/>
    <property type="project" value="UniProtKB-KW"/>
</dbReference>
<dbReference type="InterPro" id="IPR007080">
    <property type="entry name" value="RNA_pol_Rpb1_1"/>
</dbReference>
<keyword evidence="5" id="KW-0862">Zinc</keyword>
<sequence length="1447" mass="160460">MLSSMDDDISTVNQVPVGILTGVSFNVLTENDAENLSVLTIETPAGVTDPKLGFPNPTSQCTTCGARSNKQCEGHFGVINFPYTIIHPYYVSEVVQILNKICPGCKSLRRDKRAKGAKSGAKLDSFRGCKYCVGRPPSIRFRVSTSDVFRKAAITVELTERSQSKYQLEEFWDFIPKDVQVEESVIRNKRVLSPAQVYHLLKDVDPSFIKEFVSKTDALFLNSFAVTPNCHRVTELIHPFSTGQKLIFDDRTRAFRKLVDFRGAANELASRVLDCLKLSKLRMEKSNNDSDNVDVLNTSASKWMKEVVLTKRSDHIIRSVVTGDPYLKLWEIGIPRYIAERLQISDHLNSLNWEKLTASCNLRLLEKGEVYVRRKGDLVSVCEMEDFKFGDLIYRPLNDGDIMLINRPPSIHQHSMLALHVKILPINSVVSINPLCCAPMQGDFDGDSLHGYVPQSMGARVELRELVGLEKQLRNGQTGRNLLSLTHDSLTGAHLLMAEDDVLSKSQVQNLEMLCPSKLFSSSTNSGLWTGKQIFSMLLPPEFDYVSASNGVEISKGELISSPAGSSWFQGDANGNFFESLINHCGGKFLDFLDAAQRLFCEYLSSRGLSVSLLDLYLCSDGHLRNNLVDEVSCGLQEAEKNCHVKQLLVGSFIKYLLADDEQHQIAMSLEADKLCFEKQKSAALSRASVSAFKYVYRDIQNLTYQYAAKDNALLAMIKSGSKGNLSKLVQQSMCLGLQHSLVPLSFRLPHKLSCAAWTELKAKSSNFDENFECTKSFIPFSVVEGSFVTGLNPLESFVHSVTSRSSFSENANVPGTLTRKLTFFLRDIQMAYDGTVRSAYGNQVVQFSYGVGEGKSSSVDSDGSIGESMDACNAIGGHPVGALASCAFSEAAYSALDQPISVLEPSPLLNFKKVMESGTRKAKGSRTVSLFLSHKLRRLRYGFEYGVLEVKNHLEKLLFSDIVSTVMIVYSPENHSRMHICPWVCHFHVKKEILKKMRLKVFSIIDALKRKCEGTTSLSNVRLMSKSGCLSDAGSDTTIVCITATISENPRKSYTDLNSVRDVVIPSLLGSVVKGFAEVDKVDILWHNQPAESRTLSQSPGGELYLSVSLSANCKSKNMWSRLVNNCLPIMELIDWTRSYPDDLSEIYSAFGIDVAWRCFLENLRCASADIGKTILPEHLILLADCLSVTGEFVGLSAKGIARQKALVSVSSPFMLACFTNAGMSFIKAAKQGAVDGLHGSLDALAWGKMPNLGTGAHFDFMYSGKGHEIQKPLDIYEMLGSQTSSDTKTKVPPNSEALVSGKLGAHRIDRFSTSKVFNLAIPKKFLQMHFSVNDIWRLGRIWKSILFKYAIDEKLSDLDKTMMLMALKFHPHREEKIGSGAVDIKVGHHADHADTRCFLLERDDGTFEDFSYKKCVYGALELIAPGRAKVYQARAAKKGATNLLK</sequence>
<gene>
    <name evidence="11 12 13 14 15" type="primary">LOC110784341</name>
</gene>
<dbReference type="RefSeq" id="XP_021844472.1">
    <property type="nucleotide sequence ID" value="XM_021988780.1"/>
</dbReference>
<dbReference type="GO" id="GO:0003899">
    <property type="term" value="F:DNA-directed RNA polymerase activity"/>
    <property type="evidence" value="ECO:0007669"/>
    <property type="project" value="UniProtKB-EC"/>
</dbReference>
<evidence type="ECO:0000313" key="12">
    <source>
        <dbReference type="RefSeq" id="XP_021844472.1"/>
    </source>
</evidence>
<keyword evidence="6 8" id="KW-0804">Transcription</keyword>
<evidence type="ECO:0000256" key="8">
    <source>
        <dbReference type="RuleBase" id="RU004279"/>
    </source>
</evidence>
<evidence type="ECO:0000313" key="11">
    <source>
        <dbReference type="RefSeq" id="XP_021844470.1"/>
    </source>
</evidence>
<dbReference type="SUPFAM" id="SSF64484">
    <property type="entry name" value="beta and beta-prime subunits of DNA dependent RNA-polymerase"/>
    <property type="match status" value="1"/>
</dbReference>
<dbReference type="PANTHER" id="PTHR19376">
    <property type="entry name" value="DNA-DIRECTED RNA POLYMERASE"/>
    <property type="match status" value="1"/>
</dbReference>
<dbReference type="Pfam" id="PF05000">
    <property type="entry name" value="RNA_pol_Rpb1_4"/>
    <property type="match status" value="1"/>
</dbReference>
<dbReference type="Pfam" id="PF04997">
    <property type="entry name" value="RNA_pol_Rpb1_1"/>
    <property type="match status" value="1"/>
</dbReference>